<evidence type="ECO:0000313" key="3">
    <source>
        <dbReference type="EMBL" id="CAE7102803.1"/>
    </source>
</evidence>
<evidence type="ECO:0000256" key="1">
    <source>
        <dbReference type="SAM" id="MobiDB-lite"/>
    </source>
</evidence>
<name>A0A8H3DTK6_9AGAM</name>
<accession>A0A8H3DTK6</accession>
<organism evidence="3 4">
    <name type="scientific">Rhizoctonia solani</name>
    <dbReference type="NCBI Taxonomy" id="456999"/>
    <lineage>
        <taxon>Eukaryota</taxon>
        <taxon>Fungi</taxon>
        <taxon>Dikarya</taxon>
        <taxon>Basidiomycota</taxon>
        <taxon>Agaricomycotina</taxon>
        <taxon>Agaricomycetes</taxon>
        <taxon>Cantharellales</taxon>
        <taxon>Ceratobasidiaceae</taxon>
        <taxon>Rhizoctonia</taxon>
    </lineage>
</organism>
<proteinExistence type="predicted"/>
<feature type="compositionally biased region" description="Polar residues" evidence="1">
    <location>
        <begin position="72"/>
        <end position="91"/>
    </location>
</feature>
<comment type="caution">
    <text evidence="3">The sequence shown here is derived from an EMBL/GenBank/DDBJ whole genome shotgun (WGS) entry which is preliminary data.</text>
</comment>
<dbReference type="AlphaFoldDB" id="A0A8H3DTK6"/>
<protein>
    <recommendedName>
        <fullName evidence="2">DUF6532 domain-containing protein</fullName>
    </recommendedName>
</protein>
<reference evidence="3" key="1">
    <citation type="submission" date="2021-01" db="EMBL/GenBank/DDBJ databases">
        <authorList>
            <person name="Kaushik A."/>
        </authorList>
    </citation>
    <scope>NUCLEOTIDE SEQUENCE</scope>
    <source>
        <strain evidence="3">AG5</strain>
    </source>
</reference>
<evidence type="ECO:0000313" key="4">
    <source>
        <dbReference type="Proteomes" id="UP000663827"/>
    </source>
</evidence>
<dbReference type="Pfam" id="PF20149">
    <property type="entry name" value="DUF6532"/>
    <property type="match status" value="1"/>
</dbReference>
<gene>
    <name evidence="3" type="ORF">RDB_LOCUS42037</name>
</gene>
<feature type="domain" description="DUF6532" evidence="2">
    <location>
        <begin position="165"/>
        <end position="376"/>
    </location>
</feature>
<feature type="compositionally biased region" description="Polar residues" evidence="1">
    <location>
        <begin position="117"/>
        <end position="146"/>
    </location>
</feature>
<evidence type="ECO:0000259" key="2">
    <source>
        <dbReference type="Pfam" id="PF20149"/>
    </source>
</evidence>
<dbReference type="Proteomes" id="UP000663827">
    <property type="component" value="Unassembled WGS sequence"/>
</dbReference>
<feature type="region of interest" description="Disordered" evidence="1">
    <location>
        <begin position="70"/>
        <end position="147"/>
    </location>
</feature>
<dbReference type="InterPro" id="IPR045341">
    <property type="entry name" value="DUF6532"/>
</dbReference>
<sequence length="421" mass="47042">MSPVSRPRSTAVVVRTPTSNFSRMFNTIRQTLLPPVPSVTRNLNSSTAMVCMPTSNVTCTAYAYPEPLAPSGGTSCSHSVRHTSGVTSHNGLVSRAGSLARNDWSSREGSVARDSPAPSTTTSQFHAHTSSSRSRVPQEAPQPQRSLRQRDFTYEQVVFMRAMTKRWHWHLISVDSFPINTSTALELCIQYAEQNLGVSRKDCSIGRPSLDFVRKKDSSIRNSFQVGLLSIIEEGYHVNTKTVNKLNELIGHSNYIYAEYDIETKKVSGRFRHPCLLHVLAAVLFSKGKRGRPIGVRFMPEIMGATDPTDWPEQSGGTGITASMIALACTLVLYGLQSIKAGDSSQRLGSRKEKPVCFTEKKYSTHYRNFVNKLQAYNRFEEVKKAYLEEVMKEYLRIRIDDDEDSEGNIEADDEMHSDGD</sequence>
<dbReference type="EMBL" id="CAJNJQ010000832">
    <property type="protein sequence ID" value="CAE7102803.1"/>
    <property type="molecule type" value="Genomic_DNA"/>
</dbReference>